<keyword evidence="3" id="KW-1185">Reference proteome</keyword>
<feature type="chain" id="PRO_5041417707" evidence="1">
    <location>
        <begin position="19"/>
        <end position="171"/>
    </location>
</feature>
<dbReference type="GO" id="GO:0005199">
    <property type="term" value="F:structural constituent of cell wall"/>
    <property type="evidence" value="ECO:0007669"/>
    <property type="project" value="InterPro"/>
</dbReference>
<dbReference type="PANTHER" id="PTHR35523">
    <property type="entry name" value="CELL WALL PROTEIN SED1"/>
    <property type="match status" value="1"/>
</dbReference>
<gene>
    <name evidence="2" type="ORF">NLU13_8069</name>
</gene>
<keyword evidence="1" id="KW-0732">Signal</keyword>
<dbReference type="PANTHER" id="PTHR35523:SF1">
    <property type="entry name" value="CELL WALL PROTEIN SED1"/>
    <property type="match status" value="1"/>
</dbReference>
<dbReference type="Proteomes" id="UP001175261">
    <property type="component" value="Unassembled WGS sequence"/>
</dbReference>
<dbReference type="EMBL" id="JAPDFR010000008">
    <property type="protein sequence ID" value="KAK0383980.1"/>
    <property type="molecule type" value="Genomic_DNA"/>
</dbReference>
<protein>
    <submittedName>
        <fullName evidence="2">Uncharacterized protein</fullName>
    </submittedName>
</protein>
<accession>A0AA39GAZ0</accession>
<reference evidence="2" key="1">
    <citation type="submission" date="2022-10" db="EMBL/GenBank/DDBJ databases">
        <title>Determination and structural analysis of whole genome sequence of Sarocladium strictum F4-1.</title>
        <authorList>
            <person name="Hu L."/>
            <person name="Jiang Y."/>
        </authorList>
    </citation>
    <scope>NUCLEOTIDE SEQUENCE</scope>
    <source>
        <strain evidence="2">F4-1</strain>
    </source>
</reference>
<proteinExistence type="predicted"/>
<feature type="signal peptide" evidence="1">
    <location>
        <begin position="1"/>
        <end position="18"/>
    </location>
</feature>
<organism evidence="2 3">
    <name type="scientific">Sarocladium strictum</name>
    <name type="common">Black bundle disease fungus</name>
    <name type="synonym">Acremonium strictum</name>
    <dbReference type="NCBI Taxonomy" id="5046"/>
    <lineage>
        <taxon>Eukaryota</taxon>
        <taxon>Fungi</taxon>
        <taxon>Dikarya</taxon>
        <taxon>Ascomycota</taxon>
        <taxon>Pezizomycotina</taxon>
        <taxon>Sordariomycetes</taxon>
        <taxon>Hypocreomycetidae</taxon>
        <taxon>Hypocreales</taxon>
        <taxon>Sarocladiaceae</taxon>
        <taxon>Sarocladium</taxon>
    </lineage>
</organism>
<name>A0AA39GAZ0_SARSR</name>
<dbReference type="GO" id="GO:0009277">
    <property type="term" value="C:fungal-type cell wall"/>
    <property type="evidence" value="ECO:0007669"/>
    <property type="project" value="TreeGrafter"/>
</dbReference>
<sequence length="171" mass="16663">MAARFLTLGAALLSVVSGQATPVASTAVVTTVVTAYTTYCPGPTSIVHGNKTITVTEATLLTITDCPCTITTNAVQPTGNPAPPAPQPNTCVAKCTASHSACQTAAGANMATCAAEFAACLGYNPWGSGSYVAPTACSTTAAAPTATHVVVAGAGRVVPGALAALGALALL</sequence>
<dbReference type="GO" id="GO:0031505">
    <property type="term" value="P:fungal-type cell wall organization"/>
    <property type="evidence" value="ECO:0007669"/>
    <property type="project" value="InterPro"/>
</dbReference>
<comment type="caution">
    <text evidence="2">The sequence shown here is derived from an EMBL/GenBank/DDBJ whole genome shotgun (WGS) entry which is preliminary data.</text>
</comment>
<evidence type="ECO:0000313" key="3">
    <source>
        <dbReference type="Proteomes" id="UP001175261"/>
    </source>
</evidence>
<evidence type="ECO:0000256" key="1">
    <source>
        <dbReference type="SAM" id="SignalP"/>
    </source>
</evidence>
<dbReference type="InterPro" id="IPR038843">
    <property type="entry name" value="Sed1/Spi1"/>
</dbReference>
<evidence type="ECO:0000313" key="2">
    <source>
        <dbReference type="EMBL" id="KAK0383980.1"/>
    </source>
</evidence>
<dbReference type="AlphaFoldDB" id="A0AA39GAZ0"/>